<gene>
    <name evidence="2" type="ORF">chiPu_0014663</name>
</gene>
<dbReference type="InterPro" id="IPR003618">
    <property type="entry name" value="TFIIS_cen_dom"/>
</dbReference>
<dbReference type="PANTHER" id="PTHR11477:SF51">
    <property type="entry name" value="PROTEIN PARTNER OF SNF, ISOFORM B"/>
    <property type="match status" value="1"/>
</dbReference>
<comment type="caution">
    <text evidence="2">The sequence shown here is derived from an EMBL/GenBank/DDBJ whole genome shotgun (WGS) entry which is preliminary data.</text>
</comment>
<dbReference type="STRING" id="137246.A0A401T0M0"/>
<evidence type="ECO:0000259" key="1">
    <source>
        <dbReference type="PROSITE" id="PS51321"/>
    </source>
</evidence>
<sequence length="407" mass="45889">MTSPSPPPAPPMRLALQIMCPRGGKESARGGATVKVYKSSVIQLLKACDPDIQPGLLQCLEDTSERVTWNNSLSGNSGSVLIHKGQHFEAKFSCSNELDQCQKDQELEEVPCKQPDFCSDQAIVRKQHVVRRQRNNQSSTVPTTRIAIPQLSSEEIRIIVYTSFKDILIHRLQETSDLNLNENAVRAVSADIEKELFKLFYCTNTRYKNKYRSLMFNLKDPKNTVLQGDITPQCLVLMSPTELASLELMEWRKREYKHDTSPKSFGHAELSVSEKNSIIDTTHQHRSHLLDPNCQICSAPLAAPVKSRVRRAKESCMASNLLNLAPDISVDERTLLESKCVSQMENTAGLPNPTKYPAAFKRFHPQTHAVWKGFIQMSNMKQFLVKAYPVLGLTDHLTKVQTITITR</sequence>
<feature type="domain" description="TFIIS central" evidence="1">
    <location>
        <begin position="156"/>
        <end position="271"/>
    </location>
</feature>
<dbReference type="OrthoDB" id="9950770at2759"/>
<accession>A0A401T0M0</accession>
<keyword evidence="3" id="KW-1185">Reference proteome</keyword>
<dbReference type="AlphaFoldDB" id="A0A401T0M0"/>
<dbReference type="SUPFAM" id="SSF46942">
    <property type="entry name" value="Elongation factor TFIIS domain 2"/>
    <property type="match status" value="1"/>
</dbReference>
<dbReference type="EMBL" id="BEZZ01000793">
    <property type="protein sequence ID" value="GCC36171.1"/>
    <property type="molecule type" value="Genomic_DNA"/>
</dbReference>
<dbReference type="InterPro" id="IPR036575">
    <property type="entry name" value="TFIIS_cen_dom_sf"/>
</dbReference>
<dbReference type="GO" id="GO:0006351">
    <property type="term" value="P:DNA-templated transcription"/>
    <property type="evidence" value="ECO:0007669"/>
    <property type="project" value="InterPro"/>
</dbReference>
<name>A0A401T0M0_CHIPU</name>
<dbReference type="GO" id="GO:0005634">
    <property type="term" value="C:nucleus"/>
    <property type="evidence" value="ECO:0007669"/>
    <property type="project" value="TreeGrafter"/>
</dbReference>
<reference evidence="2 3" key="1">
    <citation type="journal article" date="2018" name="Nat. Ecol. Evol.">
        <title>Shark genomes provide insights into elasmobranch evolution and the origin of vertebrates.</title>
        <authorList>
            <person name="Hara Y"/>
            <person name="Yamaguchi K"/>
            <person name="Onimaru K"/>
            <person name="Kadota M"/>
            <person name="Koyanagi M"/>
            <person name="Keeley SD"/>
            <person name="Tatsumi K"/>
            <person name="Tanaka K"/>
            <person name="Motone F"/>
            <person name="Kageyama Y"/>
            <person name="Nozu R"/>
            <person name="Adachi N"/>
            <person name="Nishimura O"/>
            <person name="Nakagawa R"/>
            <person name="Tanegashima C"/>
            <person name="Kiyatake I"/>
            <person name="Matsumoto R"/>
            <person name="Murakumo K"/>
            <person name="Nishida K"/>
            <person name="Terakita A"/>
            <person name="Kuratani S"/>
            <person name="Sato K"/>
            <person name="Hyodo S Kuraku.S."/>
        </authorList>
    </citation>
    <scope>NUCLEOTIDE SEQUENCE [LARGE SCALE GENOMIC DNA]</scope>
</reference>
<dbReference type="Gene3D" id="1.10.472.30">
    <property type="entry name" value="Transcription elongation factor S-II, central domain"/>
    <property type="match status" value="1"/>
</dbReference>
<organism evidence="2 3">
    <name type="scientific">Chiloscyllium punctatum</name>
    <name type="common">Brownbanded bambooshark</name>
    <name type="synonym">Hemiscyllium punctatum</name>
    <dbReference type="NCBI Taxonomy" id="137246"/>
    <lineage>
        <taxon>Eukaryota</taxon>
        <taxon>Metazoa</taxon>
        <taxon>Chordata</taxon>
        <taxon>Craniata</taxon>
        <taxon>Vertebrata</taxon>
        <taxon>Chondrichthyes</taxon>
        <taxon>Elasmobranchii</taxon>
        <taxon>Galeomorphii</taxon>
        <taxon>Galeoidea</taxon>
        <taxon>Orectolobiformes</taxon>
        <taxon>Hemiscylliidae</taxon>
        <taxon>Chiloscyllium</taxon>
    </lineage>
</organism>
<dbReference type="Proteomes" id="UP000287033">
    <property type="component" value="Unassembled WGS sequence"/>
</dbReference>
<dbReference type="PROSITE" id="PS51321">
    <property type="entry name" value="TFIIS_CENTRAL"/>
    <property type="match status" value="1"/>
</dbReference>
<protein>
    <recommendedName>
        <fullName evidence="1">TFIIS central domain-containing protein</fullName>
    </recommendedName>
</protein>
<dbReference type="SMART" id="SM00510">
    <property type="entry name" value="TFS2M"/>
    <property type="match status" value="1"/>
</dbReference>
<proteinExistence type="predicted"/>
<dbReference type="Pfam" id="PF07500">
    <property type="entry name" value="TFIIS_M"/>
    <property type="match status" value="1"/>
</dbReference>
<evidence type="ECO:0000313" key="2">
    <source>
        <dbReference type="EMBL" id="GCC36171.1"/>
    </source>
</evidence>
<dbReference type="PANTHER" id="PTHR11477">
    <property type="entry name" value="TRANSCRIPTION FACTOR S-II ZINC FINGER DOMAIN-CONTAINING PROTEIN"/>
    <property type="match status" value="1"/>
</dbReference>
<evidence type="ECO:0000313" key="3">
    <source>
        <dbReference type="Proteomes" id="UP000287033"/>
    </source>
</evidence>